<dbReference type="RefSeq" id="WP_068960391.1">
    <property type="nucleotide sequence ID" value="NZ_CAJTAP010000006.1"/>
</dbReference>
<gene>
    <name evidence="1" type="ORF">A4V02_04425</name>
</gene>
<accession>A0A1B1S8B1</accession>
<keyword evidence="1" id="KW-0238">DNA-binding</keyword>
<evidence type="ECO:0000313" key="1">
    <source>
        <dbReference type="EMBL" id="ANU63031.1"/>
    </source>
</evidence>
<dbReference type="EMBL" id="CP015402">
    <property type="protein sequence ID" value="ANU63031.1"/>
    <property type="molecule type" value="Genomic_DNA"/>
</dbReference>
<evidence type="ECO:0000313" key="2">
    <source>
        <dbReference type="Proteomes" id="UP000186351"/>
    </source>
</evidence>
<protein>
    <submittedName>
        <fullName evidence="1">DNA-binding protein</fullName>
    </submittedName>
</protein>
<sequence length="114" mass="12523">MKRITTPEKNPNLAELALSMAMSGKSWDEFTDSVADKVASKLMGIIPDKKEVEPCTTGEKPLRGVRALCRHYGMSTATLNKMMKADKIPFRQVGNRYLFYPSEVDAALKGGAAV</sequence>
<dbReference type="KEGG" id="pary:A4V02_04425"/>
<reference evidence="2" key="1">
    <citation type="submission" date="2016-04" db="EMBL/GenBank/DDBJ databases">
        <title>Complete Genome Sequences of Twelve Strains of a Stable Defined Moderately Diverse Mouse Microbiota 2 (sDMDMm2).</title>
        <authorList>
            <person name="Uchimura Y."/>
            <person name="Wyss M."/>
            <person name="Brugiroux S."/>
            <person name="Limenitakis J.P."/>
            <person name="Stecher B."/>
            <person name="McCoy K.D."/>
            <person name="Macpherson A.J."/>
        </authorList>
    </citation>
    <scope>NUCLEOTIDE SEQUENCE [LARGE SCALE GENOMIC DNA]</scope>
    <source>
        <strain evidence="2">YL27</strain>
    </source>
</reference>
<dbReference type="GO" id="GO:0003677">
    <property type="term" value="F:DNA binding"/>
    <property type="evidence" value="ECO:0007669"/>
    <property type="project" value="UniProtKB-KW"/>
</dbReference>
<organism evidence="1 2">
    <name type="scientific">Muribaculum intestinale</name>
    <dbReference type="NCBI Taxonomy" id="1796646"/>
    <lineage>
        <taxon>Bacteria</taxon>
        <taxon>Pseudomonadati</taxon>
        <taxon>Bacteroidota</taxon>
        <taxon>Bacteroidia</taxon>
        <taxon>Bacteroidales</taxon>
        <taxon>Muribaculaceae</taxon>
        <taxon>Muribaculum</taxon>
    </lineage>
</organism>
<dbReference type="AlphaFoldDB" id="A0A1B1S8B1"/>
<dbReference type="STRING" id="1796646.A4V02_04425"/>
<keyword evidence="2" id="KW-1185">Reference proteome</keyword>
<proteinExistence type="predicted"/>
<dbReference type="GeneID" id="65536093"/>
<dbReference type="Proteomes" id="UP000186351">
    <property type="component" value="Chromosome"/>
</dbReference>
<accession>A0A1Z2XKE6</accession>
<name>A0A1B1S8B1_9BACT</name>